<dbReference type="PANTHER" id="PTHR12431">
    <property type="entry name" value="SORTING NEXIN 17 AND 27"/>
    <property type="match status" value="1"/>
</dbReference>
<organism evidence="10 12">
    <name type="scientific">Dracunculus medinensis</name>
    <name type="common">Guinea worm</name>
    <dbReference type="NCBI Taxonomy" id="318479"/>
    <lineage>
        <taxon>Eukaryota</taxon>
        <taxon>Metazoa</taxon>
        <taxon>Ecdysozoa</taxon>
        <taxon>Nematoda</taxon>
        <taxon>Chromadorea</taxon>
        <taxon>Rhabditida</taxon>
        <taxon>Spirurina</taxon>
        <taxon>Dracunculoidea</taxon>
        <taxon>Dracunculidae</taxon>
        <taxon>Dracunculus</taxon>
    </lineage>
</organism>
<dbReference type="Gene3D" id="3.10.20.90">
    <property type="entry name" value="Phosphatidylinositol 3-kinase Catalytic Subunit, Chain A, domain 1"/>
    <property type="match status" value="1"/>
</dbReference>
<reference evidence="9 11" key="2">
    <citation type="submission" date="2018-11" db="EMBL/GenBank/DDBJ databases">
        <authorList>
            <consortium name="Pathogen Informatics"/>
        </authorList>
    </citation>
    <scope>NUCLEOTIDE SEQUENCE [LARGE SCALE GENOMIC DNA]</scope>
</reference>
<name>A0A0N4UB39_DRAME</name>
<dbReference type="FunFam" id="3.30.1520.10:FF:000003">
    <property type="entry name" value="sorting nexin-27 isoform X2"/>
    <property type="match status" value="1"/>
</dbReference>
<dbReference type="SMART" id="SM00228">
    <property type="entry name" value="PDZ"/>
    <property type="match status" value="1"/>
</dbReference>
<dbReference type="Gene3D" id="3.30.1520.10">
    <property type="entry name" value="Phox-like domain"/>
    <property type="match status" value="1"/>
</dbReference>
<dbReference type="Gene3D" id="2.30.42.10">
    <property type="match status" value="1"/>
</dbReference>
<evidence type="ECO:0000256" key="4">
    <source>
        <dbReference type="ARBA" id="ARBA00023121"/>
    </source>
</evidence>
<dbReference type="SUPFAM" id="SSF64268">
    <property type="entry name" value="PX domain"/>
    <property type="match status" value="1"/>
</dbReference>
<dbReference type="CDD" id="cd06886">
    <property type="entry name" value="PX_SNX27"/>
    <property type="match status" value="1"/>
</dbReference>
<dbReference type="AlphaFoldDB" id="A0A0N4UB39"/>
<dbReference type="Pfam" id="PF00788">
    <property type="entry name" value="RA"/>
    <property type="match status" value="1"/>
</dbReference>
<dbReference type="GO" id="GO:0032266">
    <property type="term" value="F:phosphatidylinositol-3-phosphate binding"/>
    <property type="evidence" value="ECO:0007669"/>
    <property type="project" value="InterPro"/>
</dbReference>
<dbReference type="InterPro" id="IPR029071">
    <property type="entry name" value="Ubiquitin-like_domsf"/>
</dbReference>
<keyword evidence="4" id="KW-0446">Lipid-binding</keyword>
<keyword evidence="11" id="KW-1185">Reference proteome</keyword>
<dbReference type="EMBL" id="UYYG01001167">
    <property type="protein sequence ID" value="VDN58309.1"/>
    <property type="molecule type" value="Genomic_DNA"/>
</dbReference>
<dbReference type="GO" id="GO:0005769">
    <property type="term" value="C:early endosome"/>
    <property type="evidence" value="ECO:0007669"/>
    <property type="project" value="UniProtKB-SubCell"/>
</dbReference>
<dbReference type="PROSITE" id="PS50200">
    <property type="entry name" value="RA"/>
    <property type="match status" value="1"/>
</dbReference>
<feature type="domain" description="PDZ" evidence="6">
    <location>
        <begin position="26"/>
        <end position="119"/>
    </location>
</feature>
<feature type="domain" description="Ras-associating" evidence="8">
    <location>
        <begin position="265"/>
        <end position="353"/>
    </location>
</feature>
<evidence type="ECO:0000259" key="6">
    <source>
        <dbReference type="PROSITE" id="PS50106"/>
    </source>
</evidence>
<dbReference type="SMART" id="SM00312">
    <property type="entry name" value="PX"/>
    <property type="match status" value="1"/>
</dbReference>
<evidence type="ECO:0000313" key="10">
    <source>
        <dbReference type="Proteomes" id="UP000038040"/>
    </source>
</evidence>
<evidence type="ECO:0000313" key="12">
    <source>
        <dbReference type="WBParaSite" id="DME_0000439901-mRNA-1"/>
    </source>
</evidence>
<dbReference type="OrthoDB" id="10036828at2759"/>
<dbReference type="PROSITE" id="PS50195">
    <property type="entry name" value="PX"/>
    <property type="match status" value="1"/>
</dbReference>
<keyword evidence="5" id="KW-0472">Membrane</keyword>
<dbReference type="FunFam" id="2.30.42.10:FF:000061">
    <property type="entry name" value="sorting nexin-27 isoform X2"/>
    <property type="match status" value="1"/>
</dbReference>
<dbReference type="GO" id="GO:0032456">
    <property type="term" value="P:endocytic recycling"/>
    <property type="evidence" value="ECO:0007669"/>
    <property type="project" value="TreeGrafter"/>
</dbReference>
<dbReference type="STRING" id="318479.A0A0N4UB39"/>
<evidence type="ECO:0000256" key="2">
    <source>
        <dbReference type="ARBA" id="ARBA00004412"/>
    </source>
</evidence>
<dbReference type="PANTHER" id="PTHR12431:SF19">
    <property type="entry name" value="SORTING NEXIN-27"/>
    <property type="match status" value="1"/>
</dbReference>
<dbReference type="SUPFAM" id="SSF50156">
    <property type="entry name" value="PDZ domain-like"/>
    <property type="match status" value="1"/>
</dbReference>
<evidence type="ECO:0000259" key="8">
    <source>
        <dbReference type="PROSITE" id="PS50200"/>
    </source>
</evidence>
<evidence type="ECO:0000256" key="3">
    <source>
        <dbReference type="ARBA" id="ARBA00022753"/>
    </source>
</evidence>
<accession>A0A0N4UB39</accession>
<dbReference type="Proteomes" id="UP000274756">
    <property type="component" value="Unassembled WGS sequence"/>
</dbReference>
<sequence>MGDESDSSEECSTPIRYRNYNPNPHLVVIVKSEAGFGFNVKGQVSEGGQLRSINGELYAPLQHVSAVQRGGAAEKAGILKGDRILQVNGVNVEGATHKQVVELIKEGGDKLSLVVISVNALDAERFEGGLIEETGSSYRYDYSEKRSLPITIPSYQTVRANGERFVVLFILLPAYNIHMAGRHLGSRRYSEFAHLHSLLKREFADFDLPKLPRKWPFSLSEQQLDSRRRGLEMYLEKVCAVRVIADSGIIQEFLMEDSSSDCSVADVHIRVLLPDNSSLLLNIKRHCTCKQLYSLVVKRLNMTNEMAECYALFEMSDSNFERKIDDNECPHALYIQNYSSAASSCILIRKWIFDIDREIALCEKNDLFNQFCFWQAVSDVNSGLIHARERLYHLKALQSIDRSHEYLKIARMLEGYNQITFPHCICDGRKNGSVILLVSLLQLLIRACDSEGNLEEDKMVIDWNSVIEFSVSDEGNSFVFEYTRPTKKSKWLTFTTPFVSFFIYPF</sequence>
<dbReference type="Proteomes" id="UP000038040">
    <property type="component" value="Unplaced"/>
</dbReference>
<gene>
    <name evidence="9" type="ORF">DME_LOCUS8282</name>
</gene>
<dbReference type="CDD" id="cd23070">
    <property type="entry name" value="PDZ_SNX27-like"/>
    <property type="match status" value="1"/>
</dbReference>
<dbReference type="InterPro" id="IPR036871">
    <property type="entry name" value="PX_dom_sf"/>
</dbReference>
<dbReference type="GO" id="GO:0006886">
    <property type="term" value="P:intracellular protein transport"/>
    <property type="evidence" value="ECO:0007669"/>
    <property type="project" value="TreeGrafter"/>
</dbReference>
<dbReference type="Pfam" id="PF00787">
    <property type="entry name" value="PX"/>
    <property type="match status" value="1"/>
</dbReference>
<keyword evidence="3" id="KW-0967">Endosome</keyword>
<dbReference type="InterPro" id="IPR036034">
    <property type="entry name" value="PDZ_sf"/>
</dbReference>
<dbReference type="GO" id="GO:0007165">
    <property type="term" value="P:signal transduction"/>
    <property type="evidence" value="ECO:0007669"/>
    <property type="project" value="InterPro"/>
</dbReference>
<dbReference type="InterPro" id="IPR001478">
    <property type="entry name" value="PDZ"/>
</dbReference>
<dbReference type="Pfam" id="PF00595">
    <property type="entry name" value="PDZ"/>
    <property type="match status" value="1"/>
</dbReference>
<dbReference type="SUPFAM" id="SSF54236">
    <property type="entry name" value="Ubiquitin-like"/>
    <property type="match status" value="1"/>
</dbReference>
<dbReference type="InterPro" id="IPR000159">
    <property type="entry name" value="RA_dom"/>
</dbReference>
<evidence type="ECO:0000256" key="5">
    <source>
        <dbReference type="ARBA" id="ARBA00023136"/>
    </source>
</evidence>
<proteinExistence type="predicted"/>
<feature type="domain" description="PX" evidence="7">
    <location>
        <begin position="146"/>
        <end position="261"/>
    </location>
</feature>
<comment type="subcellular location">
    <subcellularLocation>
        <location evidence="2">Early endosome</location>
    </subcellularLocation>
    <subcellularLocation>
        <location evidence="1">Endomembrane system</location>
        <topology evidence="1">Peripheral membrane protein</topology>
    </subcellularLocation>
</comment>
<dbReference type="WBParaSite" id="DME_0000439901-mRNA-1">
    <property type="protein sequence ID" value="DME_0000439901-mRNA-1"/>
    <property type="gene ID" value="DME_0000439901"/>
</dbReference>
<evidence type="ECO:0000313" key="9">
    <source>
        <dbReference type="EMBL" id="VDN58309.1"/>
    </source>
</evidence>
<dbReference type="InterPro" id="IPR001683">
    <property type="entry name" value="PX_dom"/>
</dbReference>
<dbReference type="InterPro" id="IPR037833">
    <property type="entry name" value="SNX27_PX"/>
</dbReference>
<protein>
    <submittedName>
        <fullName evidence="12">Sorting nexin-27</fullName>
    </submittedName>
</protein>
<dbReference type="Gene3D" id="1.20.80.60">
    <property type="match status" value="1"/>
</dbReference>
<evidence type="ECO:0000313" key="11">
    <source>
        <dbReference type="Proteomes" id="UP000274756"/>
    </source>
</evidence>
<reference evidence="12" key="1">
    <citation type="submission" date="2016-04" db="UniProtKB">
        <authorList>
            <consortium name="WormBaseParasite"/>
        </authorList>
    </citation>
    <scope>IDENTIFICATION</scope>
</reference>
<dbReference type="PROSITE" id="PS50106">
    <property type="entry name" value="PDZ"/>
    <property type="match status" value="1"/>
</dbReference>
<evidence type="ECO:0000256" key="1">
    <source>
        <dbReference type="ARBA" id="ARBA00004184"/>
    </source>
</evidence>
<evidence type="ECO:0000259" key="7">
    <source>
        <dbReference type="PROSITE" id="PS50195"/>
    </source>
</evidence>